<dbReference type="InterPro" id="IPR029058">
    <property type="entry name" value="AB_hydrolase_fold"/>
</dbReference>
<dbReference type="GO" id="GO:0016787">
    <property type="term" value="F:hydrolase activity"/>
    <property type="evidence" value="ECO:0007669"/>
    <property type="project" value="UniProtKB-KW"/>
</dbReference>
<name>A0ABN3QKV4_9ACTN</name>
<protein>
    <submittedName>
        <fullName evidence="2">Alpha/beta fold hydrolase</fullName>
    </submittedName>
</protein>
<evidence type="ECO:0000313" key="3">
    <source>
        <dbReference type="Proteomes" id="UP001501509"/>
    </source>
</evidence>
<dbReference type="RefSeq" id="WP_344547523.1">
    <property type="nucleotide sequence ID" value="NZ_BAAATD010000014.1"/>
</dbReference>
<comment type="caution">
    <text evidence="2">The sequence shown here is derived from an EMBL/GenBank/DDBJ whole genome shotgun (WGS) entry which is preliminary data.</text>
</comment>
<sequence>METFTARNGEVEIAYEVFGTEGRPLLLAGGLDGQMIWWADMFCDGLVRAGFQVVRFDHRDAGLSTHFTGKKKAYSRDDMLDDLTAVLDAMGWEAAHVLGLSMGAGLVQFAALRSPERFRTLTLLNGLPMDDAGFGMFRYIRFPGPFRGVLRRHGRSRDEQARMLMHVMRLTEGRFHKFDQTWLRETAERCLDRRMPDPHARGRQLATALHDRRKISLAGIRHPTLVISGLADPIVKPVAGRRLAARIPDARLVAVPDLGHGVTPEHWPLIIRELDAHAH</sequence>
<dbReference type="SUPFAM" id="SSF53474">
    <property type="entry name" value="alpha/beta-Hydrolases"/>
    <property type="match status" value="1"/>
</dbReference>
<evidence type="ECO:0000313" key="2">
    <source>
        <dbReference type="EMBL" id="GAA2628916.1"/>
    </source>
</evidence>
<feature type="domain" description="AB hydrolase-1" evidence="1">
    <location>
        <begin position="26"/>
        <end position="262"/>
    </location>
</feature>
<keyword evidence="3" id="KW-1185">Reference proteome</keyword>
<accession>A0ABN3QKV4</accession>
<dbReference type="Proteomes" id="UP001501509">
    <property type="component" value="Unassembled WGS sequence"/>
</dbReference>
<gene>
    <name evidence="2" type="ORF">GCM10010411_77960</name>
</gene>
<dbReference type="PANTHER" id="PTHR43433:SF5">
    <property type="entry name" value="AB HYDROLASE-1 DOMAIN-CONTAINING PROTEIN"/>
    <property type="match status" value="1"/>
</dbReference>
<organism evidence="2 3">
    <name type="scientific">Actinomadura fulvescens</name>
    <dbReference type="NCBI Taxonomy" id="46160"/>
    <lineage>
        <taxon>Bacteria</taxon>
        <taxon>Bacillati</taxon>
        <taxon>Actinomycetota</taxon>
        <taxon>Actinomycetes</taxon>
        <taxon>Streptosporangiales</taxon>
        <taxon>Thermomonosporaceae</taxon>
        <taxon>Actinomadura</taxon>
    </lineage>
</organism>
<keyword evidence="2" id="KW-0378">Hydrolase</keyword>
<dbReference type="Pfam" id="PF00561">
    <property type="entry name" value="Abhydrolase_1"/>
    <property type="match status" value="1"/>
</dbReference>
<dbReference type="EMBL" id="BAAATD010000014">
    <property type="protein sequence ID" value="GAA2628916.1"/>
    <property type="molecule type" value="Genomic_DNA"/>
</dbReference>
<reference evidence="2 3" key="1">
    <citation type="journal article" date="2019" name="Int. J. Syst. Evol. Microbiol.">
        <title>The Global Catalogue of Microorganisms (GCM) 10K type strain sequencing project: providing services to taxonomists for standard genome sequencing and annotation.</title>
        <authorList>
            <consortium name="The Broad Institute Genomics Platform"/>
            <consortium name="The Broad Institute Genome Sequencing Center for Infectious Disease"/>
            <person name="Wu L."/>
            <person name="Ma J."/>
        </authorList>
    </citation>
    <scope>NUCLEOTIDE SEQUENCE [LARGE SCALE GENOMIC DNA]</scope>
    <source>
        <strain evidence="2 3">JCM 6833</strain>
    </source>
</reference>
<dbReference type="Gene3D" id="3.40.50.1820">
    <property type="entry name" value="alpha/beta hydrolase"/>
    <property type="match status" value="1"/>
</dbReference>
<dbReference type="InterPro" id="IPR050471">
    <property type="entry name" value="AB_hydrolase"/>
</dbReference>
<dbReference type="PANTHER" id="PTHR43433">
    <property type="entry name" value="HYDROLASE, ALPHA/BETA FOLD FAMILY PROTEIN"/>
    <property type="match status" value="1"/>
</dbReference>
<proteinExistence type="predicted"/>
<dbReference type="InterPro" id="IPR000073">
    <property type="entry name" value="AB_hydrolase_1"/>
</dbReference>
<evidence type="ECO:0000259" key="1">
    <source>
        <dbReference type="Pfam" id="PF00561"/>
    </source>
</evidence>